<keyword evidence="3" id="KW-1185">Reference proteome</keyword>
<evidence type="ECO:0000313" key="2">
    <source>
        <dbReference type="EMBL" id="KIK71867.1"/>
    </source>
</evidence>
<dbReference type="InParanoid" id="A0A0D0BJN9"/>
<reference evidence="2 3" key="1">
    <citation type="submission" date="2014-04" db="EMBL/GenBank/DDBJ databases">
        <authorList>
            <consortium name="DOE Joint Genome Institute"/>
            <person name="Kuo A."/>
            <person name="Kohler A."/>
            <person name="Jargeat P."/>
            <person name="Nagy L.G."/>
            <person name="Floudas D."/>
            <person name="Copeland A."/>
            <person name="Barry K.W."/>
            <person name="Cichocki N."/>
            <person name="Veneault-Fourrey C."/>
            <person name="LaButti K."/>
            <person name="Lindquist E.A."/>
            <person name="Lipzen A."/>
            <person name="Lundell T."/>
            <person name="Morin E."/>
            <person name="Murat C."/>
            <person name="Sun H."/>
            <person name="Tunlid A."/>
            <person name="Henrissat B."/>
            <person name="Grigoriev I.V."/>
            <person name="Hibbett D.S."/>
            <person name="Martin F."/>
            <person name="Nordberg H.P."/>
            <person name="Cantor M.N."/>
            <person name="Hua S.X."/>
        </authorList>
    </citation>
    <scope>NUCLEOTIDE SEQUENCE [LARGE SCALE GENOMIC DNA]</scope>
    <source>
        <strain evidence="2 3">Ve08.2h10</strain>
    </source>
</reference>
<dbReference type="OrthoDB" id="10424886at2759"/>
<reference evidence="3" key="2">
    <citation type="submission" date="2015-01" db="EMBL/GenBank/DDBJ databases">
        <title>Evolutionary Origins and Diversification of the Mycorrhizal Mutualists.</title>
        <authorList>
            <consortium name="DOE Joint Genome Institute"/>
            <consortium name="Mycorrhizal Genomics Consortium"/>
            <person name="Kohler A."/>
            <person name="Kuo A."/>
            <person name="Nagy L.G."/>
            <person name="Floudas D."/>
            <person name="Copeland A."/>
            <person name="Barry K.W."/>
            <person name="Cichocki N."/>
            <person name="Veneault-Fourrey C."/>
            <person name="LaButti K."/>
            <person name="Lindquist E.A."/>
            <person name="Lipzen A."/>
            <person name="Lundell T."/>
            <person name="Morin E."/>
            <person name="Murat C."/>
            <person name="Riley R."/>
            <person name="Ohm R."/>
            <person name="Sun H."/>
            <person name="Tunlid A."/>
            <person name="Henrissat B."/>
            <person name="Grigoriev I.V."/>
            <person name="Hibbett D.S."/>
            <person name="Martin F."/>
        </authorList>
    </citation>
    <scope>NUCLEOTIDE SEQUENCE [LARGE SCALE GENOMIC DNA]</scope>
    <source>
        <strain evidence="3">Ve08.2h10</strain>
    </source>
</reference>
<gene>
    <name evidence="2" type="ORF">PAXRUDRAFT_181701</name>
</gene>
<evidence type="ECO:0000313" key="3">
    <source>
        <dbReference type="Proteomes" id="UP000054538"/>
    </source>
</evidence>
<dbReference type="EMBL" id="KN831552">
    <property type="protein sequence ID" value="KIK71867.1"/>
    <property type="molecule type" value="Genomic_DNA"/>
</dbReference>
<sequence>MLYPTQPHHLPTQPMHQMANHKAADTSNLNAMCTGMTKPVGMLYGPLNEGRNVKKVDETGEWASGSVTPSSNDDSGDEDVCHTYIVPNMTQPPPYHALPTPDEQRQPLSMPLEGEKTGQQSSRHTDELGTHLDVPERRC</sequence>
<feature type="region of interest" description="Disordered" evidence="1">
    <location>
        <begin position="57"/>
        <end position="139"/>
    </location>
</feature>
<proteinExistence type="predicted"/>
<organism evidence="2 3">
    <name type="scientific">Paxillus rubicundulus Ve08.2h10</name>
    <dbReference type="NCBI Taxonomy" id="930991"/>
    <lineage>
        <taxon>Eukaryota</taxon>
        <taxon>Fungi</taxon>
        <taxon>Dikarya</taxon>
        <taxon>Basidiomycota</taxon>
        <taxon>Agaricomycotina</taxon>
        <taxon>Agaricomycetes</taxon>
        <taxon>Agaricomycetidae</taxon>
        <taxon>Boletales</taxon>
        <taxon>Paxilineae</taxon>
        <taxon>Paxillaceae</taxon>
        <taxon>Paxillus</taxon>
    </lineage>
</organism>
<dbReference type="Proteomes" id="UP000054538">
    <property type="component" value="Unassembled WGS sequence"/>
</dbReference>
<evidence type="ECO:0000256" key="1">
    <source>
        <dbReference type="SAM" id="MobiDB-lite"/>
    </source>
</evidence>
<dbReference type="AlphaFoldDB" id="A0A0D0BJN9"/>
<accession>A0A0D0BJN9</accession>
<name>A0A0D0BJN9_9AGAM</name>
<protein>
    <submittedName>
        <fullName evidence="2">Uncharacterized protein</fullName>
    </submittedName>
</protein>
<feature type="compositionally biased region" description="Basic and acidic residues" evidence="1">
    <location>
        <begin position="123"/>
        <end position="139"/>
    </location>
</feature>
<dbReference type="HOGENOM" id="CLU_125777_1_0_1"/>